<proteinExistence type="predicted"/>
<dbReference type="RefSeq" id="WP_070792776.1">
    <property type="nucleotide sequence ID" value="NZ_MKIR01000023.1"/>
</dbReference>
<organism evidence="2 3">
    <name type="scientific">Floricoccus tropicus</name>
    <dbReference type="NCBI Taxonomy" id="1859473"/>
    <lineage>
        <taxon>Bacteria</taxon>
        <taxon>Bacillati</taxon>
        <taxon>Bacillota</taxon>
        <taxon>Bacilli</taxon>
        <taxon>Lactobacillales</taxon>
        <taxon>Streptococcaceae</taxon>
        <taxon>Floricoccus</taxon>
    </lineage>
</organism>
<dbReference type="EMBL" id="MKIR01000023">
    <property type="protein sequence ID" value="OFI48843.1"/>
    <property type="molecule type" value="Genomic_DNA"/>
</dbReference>
<evidence type="ECO:0000313" key="2">
    <source>
        <dbReference type="EMBL" id="OFI48843.1"/>
    </source>
</evidence>
<sequence length="143" mass="16952">MREIKFRAYSKEKCEMFKSEDVVSIDFTDKMIELYRSDDGLYENPDSRWETLYLDELELMQYTGLKDKDGAEIYEGDIVSYNFFEFSFIGVVKNDCYCFYIEDVFDDTHDFDDFVDTTNGTPKCDDLIVIGNIYENPELLEQE</sequence>
<dbReference type="InterPro" id="IPR019096">
    <property type="entry name" value="YopX_protein"/>
</dbReference>
<dbReference type="InterPro" id="IPR023385">
    <property type="entry name" value="YopX-like_C"/>
</dbReference>
<dbReference type="Pfam" id="PF09643">
    <property type="entry name" value="YopX"/>
    <property type="match status" value="1"/>
</dbReference>
<feature type="domain" description="YopX protein" evidence="1">
    <location>
        <begin position="5"/>
        <end position="141"/>
    </location>
</feature>
<dbReference type="InterPro" id="IPR010024">
    <property type="entry name" value="CHP16711"/>
</dbReference>
<evidence type="ECO:0000259" key="1">
    <source>
        <dbReference type="Pfam" id="PF09643"/>
    </source>
</evidence>
<dbReference type="NCBIfam" id="TIGR01671">
    <property type="entry name" value="phage_TIGR01671"/>
    <property type="match status" value="1"/>
</dbReference>
<name>A0A1E8GMI0_9LACT</name>
<gene>
    <name evidence="2" type="ORF">BG261_05490</name>
</gene>
<evidence type="ECO:0000313" key="3">
    <source>
        <dbReference type="Proteomes" id="UP000178622"/>
    </source>
</evidence>
<dbReference type="OrthoDB" id="1809393at2"/>
<dbReference type="Gene3D" id="2.30.30.290">
    <property type="entry name" value="YopX-like domains"/>
    <property type="match status" value="1"/>
</dbReference>
<accession>A0A1E8GMI0</accession>
<dbReference type="SUPFAM" id="SSF159006">
    <property type="entry name" value="YopX-like"/>
    <property type="match status" value="1"/>
</dbReference>
<keyword evidence="3" id="KW-1185">Reference proteome</keyword>
<dbReference type="AlphaFoldDB" id="A0A1E8GMI0"/>
<protein>
    <recommendedName>
        <fullName evidence="1">YopX protein domain-containing protein</fullName>
    </recommendedName>
</protein>
<dbReference type="STRING" id="1859473.BG261_05490"/>
<dbReference type="Proteomes" id="UP000178622">
    <property type="component" value="Unassembled WGS sequence"/>
</dbReference>
<comment type="caution">
    <text evidence="2">The sequence shown here is derived from an EMBL/GenBank/DDBJ whole genome shotgun (WGS) entry which is preliminary data.</text>
</comment>
<reference evidence="3" key="1">
    <citation type="submission" date="2016-09" db="EMBL/GenBank/DDBJ databases">
        <title>Draft genome sequence of a novel species of the family Streptococcaceae isolated from flowers.</title>
        <authorList>
            <person name="Chuah L.-O."/>
            <person name="Yap K.-P."/>
            <person name="Thong K.L."/>
            <person name="Liong M.T."/>
            <person name="Ahmad R."/>
            <person name="Rusul G."/>
        </authorList>
    </citation>
    <scope>NUCLEOTIDE SEQUENCE [LARGE SCALE GENOMIC DNA]</scope>
    <source>
        <strain evidence="3">DF1</strain>
    </source>
</reference>